<feature type="region of interest" description="Disordered" evidence="1">
    <location>
        <begin position="338"/>
        <end position="398"/>
    </location>
</feature>
<feature type="region of interest" description="Disordered" evidence="1">
    <location>
        <begin position="496"/>
        <end position="518"/>
    </location>
</feature>
<dbReference type="EMBL" id="JAEHOE010000005">
    <property type="protein sequence ID" value="KAG2500035.1"/>
    <property type="molecule type" value="Genomic_DNA"/>
</dbReference>
<comment type="caution">
    <text evidence="2">The sequence shown here is derived from an EMBL/GenBank/DDBJ whole genome shotgun (WGS) entry which is preliminary data.</text>
</comment>
<feature type="region of interest" description="Disordered" evidence="1">
    <location>
        <begin position="116"/>
        <end position="142"/>
    </location>
</feature>
<feature type="region of interest" description="Disordered" evidence="1">
    <location>
        <begin position="219"/>
        <end position="256"/>
    </location>
</feature>
<feature type="region of interest" description="Disordered" evidence="1">
    <location>
        <begin position="155"/>
        <end position="180"/>
    </location>
</feature>
<feature type="compositionally biased region" description="Low complexity" evidence="1">
    <location>
        <begin position="694"/>
        <end position="706"/>
    </location>
</feature>
<reference evidence="2" key="1">
    <citation type="journal article" date="2020" name="bioRxiv">
        <title>Comparative genomics of Chlamydomonas.</title>
        <authorList>
            <person name="Craig R.J."/>
            <person name="Hasan A.R."/>
            <person name="Ness R.W."/>
            <person name="Keightley P.D."/>
        </authorList>
    </citation>
    <scope>NUCLEOTIDE SEQUENCE</scope>
    <source>
        <strain evidence="2">CCAP 11/70</strain>
    </source>
</reference>
<dbReference type="Proteomes" id="UP000612055">
    <property type="component" value="Unassembled WGS sequence"/>
</dbReference>
<feature type="compositionally biased region" description="Low complexity" evidence="1">
    <location>
        <begin position="239"/>
        <end position="256"/>
    </location>
</feature>
<feature type="region of interest" description="Disordered" evidence="1">
    <location>
        <begin position="641"/>
        <end position="767"/>
    </location>
</feature>
<evidence type="ECO:0000313" key="2">
    <source>
        <dbReference type="EMBL" id="KAG2500035.1"/>
    </source>
</evidence>
<feature type="compositionally biased region" description="Basic and acidic residues" evidence="1">
    <location>
        <begin position="166"/>
        <end position="180"/>
    </location>
</feature>
<organism evidence="2 3">
    <name type="scientific">Edaphochlamys debaryana</name>
    <dbReference type="NCBI Taxonomy" id="47281"/>
    <lineage>
        <taxon>Eukaryota</taxon>
        <taxon>Viridiplantae</taxon>
        <taxon>Chlorophyta</taxon>
        <taxon>core chlorophytes</taxon>
        <taxon>Chlorophyceae</taxon>
        <taxon>CS clade</taxon>
        <taxon>Chlamydomonadales</taxon>
        <taxon>Chlamydomonadales incertae sedis</taxon>
        <taxon>Edaphochlamys</taxon>
    </lineage>
</organism>
<feature type="compositionally biased region" description="Low complexity" evidence="1">
    <location>
        <begin position="352"/>
        <end position="364"/>
    </location>
</feature>
<feature type="region of interest" description="Disordered" evidence="1">
    <location>
        <begin position="571"/>
        <end position="593"/>
    </location>
</feature>
<feature type="region of interest" description="Disordered" evidence="1">
    <location>
        <begin position="426"/>
        <end position="457"/>
    </location>
</feature>
<evidence type="ECO:0000256" key="1">
    <source>
        <dbReference type="SAM" id="MobiDB-lite"/>
    </source>
</evidence>
<feature type="compositionally biased region" description="Low complexity" evidence="1">
    <location>
        <begin position="713"/>
        <end position="754"/>
    </location>
</feature>
<feature type="compositionally biased region" description="Low complexity" evidence="1">
    <location>
        <begin position="669"/>
        <end position="683"/>
    </location>
</feature>
<feature type="compositionally biased region" description="Low complexity" evidence="1">
    <location>
        <begin position="50"/>
        <end position="61"/>
    </location>
</feature>
<gene>
    <name evidence="2" type="ORF">HYH03_002316</name>
</gene>
<proteinExistence type="predicted"/>
<protein>
    <submittedName>
        <fullName evidence="2">Uncharacterized protein</fullName>
    </submittedName>
</protein>
<keyword evidence="3" id="KW-1185">Reference proteome</keyword>
<name>A0A836C4N5_9CHLO</name>
<evidence type="ECO:0000313" key="3">
    <source>
        <dbReference type="Proteomes" id="UP000612055"/>
    </source>
</evidence>
<sequence>MPVEGSGAPKGLSGGPAECPADGQHATRAACKRRASSAALQPMEGGDPCPSARQPRQQRSRTAGRAASRELPFTSSAPGITTAAALHGQRRLARAAAASRAPAPVQVQARPAIAAAAGASGGQEPVGRGAVKEPAGGGGTGAVVDAVSQLRAARSLAAKSQHRERRLREEGEARERETEEQLLRDIEERWEEAQAAAQATESGLREALRAALARATAAEQRAETQEAEALAAKRREAAAAEAAEPQAEEAQAQAASLQGQLAACQEQLAAAQSQADPLRLEVAALRDTCSRECSLKREHQKRAGQLQNQATAAQFRVGELMQQVTVLETRLRGAERAAAQARQEAARERSAAAEARSALQQSEARAAELGSAHARELQGGAERQQQRERQRANALASGSKADVEPLCLPLRPAKMQVPLLSAGPTAVILPRPGPQARLGPSQPPLPPSSPSSAAGGSCLAAPEGLELQVSAAVAAWASAGGPRVLAQLLGPMLGPRQGTRATPAQGLEQGQPDETAAAAVQDGVGVDVEAEAALAHSAISMMEVPAGVDTEPQQATRAGQGEATVPRLQQAAANGADGAQAQGPTGAAASGLAPPTPIAGPLAGWGLAARAAAAAAQASRAPVPSGRRLLLTEDVVRWLQRQRQRTARGPDAETEPASQPVPGAQQVGSADQPSSAAPGAAAAPPKPSTRAGSALQGAPTAQTQPAQRPPPQTQAQAADKAAADGGQLGAAEKARGGAPRRAAASSRWRASRGPAGRRRQVAKALTG</sequence>
<accession>A0A836C4N5</accession>
<feature type="compositionally biased region" description="Low complexity" evidence="1">
    <location>
        <begin position="571"/>
        <end position="591"/>
    </location>
</feature>
<feature type="region of interest" description="Disordered" evidence="1">
    <location>
        <begin position="1"/>
        <end position="81"/>
    </location>
</feature>
<dbReference type="AlphaFoldDB" id="A0A836C4N5"/>